<accession>A0A166C4W6</accession>
<evidence type="ECO:0000256" key="1">
    <source>
        <dbReference type="SAM" id="MobiDB-lite"/>
    </source>
</evidence>
<feature type="compositionally biased region" description="Low complexity" evidence="1">
    <location>
        <begin position="68"/>
        <end position="86"/>
    </location>
</feature>
<feature type="compositionally biased region" description="Basic and acidic residues" evidence="1">
    <location>
        <begin position="202"/>
        <end position="222"/>
    </location>
</feature>
<feature type="compositionally biased region" description="Basic and acidic residues" evidence="1">
    <location>
        <begin position="515"/>
        <end position="537"/>
    </location>
</feature>
<evidence type="ECO:0000313" key="3">
    <source>
        <dbReference type="Proteomes" id="UP000076798"/>
    </source>
</evidence>
<feature type="compositionally biased region" description="Polar residues" evidence="1">
    <location>
        <begin position="468"/>
        <end position="478"/>
    </location>
</feature>
<feature type="region of interest" description="Disordered" evidence="1">
    <location>
        <begin position="164"/>
        <end position="387"/>
    </location>
</feature>
<feature type="compositionally biased region" description="Basic and acidic residues" evidence="1">
    <location>
        <begin position="492"/>
        <end position="504"/>
    </location>
</feature>
<evidence type="ECO:0000313" key="2">
    <source>
        <dbReference type="EMBL" id="KZT37083.1"/>
    </source>
</evidence>
<feature type="region of interest" description="Disordered" evidence="1">
    <location>
        <begin position="66"/>
        <end position="89"/>
    </location>
</feature>
<dbReference type="EMBL" id="KV428091">
    <property type="protein sequence ID" value="KZT37083.1"/>
    <property type="molecule type" value="Genomic_DNA"/>
</dbReference>
<feature type="compositionally biased region" description="Basic and acidic residues" evidence="1">
    <location>
        <begin position="291"/>
        <end position="303"/>
    </location>
</feature>
<reference evidence="2 3" key="1">
    <citation type="journal article" date="2016" name="Mol. Biol. Evol.">
        <title>Comparative Genomics of Early-Diverging Mushroom-Forming Fungi Provides Insights into the Origins of Lignocellulose Decay Capabilities.</title>
        <authorList>
            <person name="Nagy L.G."/>
            <person name="Riley R."/>
            <person name="Tritt A."/>
            <person name="Adam C."/>
            <person name="Daum C."/>
            <person name="Floudas D."/>
            <person name="Sun H."/>
            <person name="Yadav J.S."/>
            <person name="Pangilinan J."/>
            <person name="Larsson K.H."/>
            <person name="Matsuura K."/>
            <person name="Barry K."/>
            <person name="Labutti K."/>
            <person name="Kuo R."/>
            <person name="Ohm R.A."/>
            <person name="Bhattacharya S.S."/>
            <person name="Shirouzu T."/>
            <person name="Yoshinaga Y."/>
            <person name="Martin F.M."/>
            <person name="Grigoriev I.V."/>
            <person name="Hibbett D.S."/>
        </authorList>
    </citation>
    <scope>NUCLEOTIDE SEQUENCE [LARGE SCALE GENOMIC DNA]</scope>
    <source>
        <strain evidence="2 3">HHB10207 ss-3</strain>
    </source>
</reference>
<protein>
    <submittedName>
        <fullName evidence="2">Uncharacterized protein</fullName>
    </submittedName>
</protein>
<dbReference type="OrthoDB" id="2162994at2759"/>
<feature type="region of interest" description="Disordered" evidence="1">
    <location>
        <begin position="1"/>
        <end position="24"/>
    </location>
</feature>
<keyword evidence="3" id="KW-1185">Reference proteome</keyword>
<feature type="compositionally biased region" description="Acidic residues" evidence="1">
    <location>
        <begin position="595"/>
        <end position="616"/>
    </location>
</feature>
<proteinExistence type="predicted"/>
<feature type="compositionally biased region" description="Polar residues" evidence="1">
    <location>
        <begin position="1"/>
        <end position="12"/>
    </location>
</feature>
<organism evidence="2 3">
    <name type="scientific">Sistotremastrum suecicum HHB10207 ss-3</name>
    <dbReference type="NCBI Taxonomy" id="1314776"/>
    <lineage>
        <taxon>Eukaryota</taxon>
        <taxon>Fungi</taxon>
        <taxon>Dikarya</taxon>
        <taxon>Basidiomycota</taxon>
        <taxon>Agaricomycotina</taxon>
        <taxon>Agaricomycetes</taxon>
        <taxon>Sistotremastrales</taxon>
        <taxon>Sistotremastraceae</taxon>
        <taxon>Sistotremastrum</taxon>
    </lineage>
</organism>
<feature type="compositionally biased region" description="Polar residues" evidence="1">
    <location>
        <begin position="229"/>
        <end position="249"/>
    </location>
</feature>
<name>A0A166C4W6_9AGAM</name>
<dbReference type="AlphaFoldDB" id="A0A166C4W6"/>
<dbReference type="Proteomes" id="UP000076798">
    <property type="component" value="Unassembled WGS sequence"/>
</dbReference>
<dbReference type="STRING" id="1314776.A0A166C4W6"/>
<sequence length="640" mass="69724">MPRPTTHVNTAGLSPPQPLPTGAGQSQATLAMLLHQTTLERDDARRQASALHSKLISIENSLAMLTRPSSPDSQSLSSSALPTQLSGHSQRPINGAAAVDMFLHAQKQLEVANTTLADSETRCRHVLEVWESFEKWFLDWSMKGHEGRIALGSTIRSTCVTSSAIRGPSTFPSLPPVPTLSTRPSANVGSTSESHRHHRPRSSQEEVERHAKRQRVDSRSDRQFAIGPQPSTHSSLPQTTHLNNHSSSTARKELHIEADSTVSTQPLRKMSLSDPLPDSLPSRRRHQWGRSFDEGRESDHSIDDMILEASSSSTPRPDSGGVGGVVGARRPTVESSTTNTTTSSDLTPSTATSLTSASTMILATPITESPIQKKSKSASKDPIPSHAKSIIYPSMNAEGQRTCRQCGSIGRYKDGKCVEKWGPGPSGPGTVCDRCRKKTKRQEKLENRVVGEAISAAPLPPASSSFSKYRSATSQSFQHHPGERSTGMAEIDIQRNHSRSDYSRVSHPSKGFDSSLDRHSRPDHAQRDEHPVDRDNQHSSNVHSRSTHKNQHRLSPPHASLRHSSLSADDSQSAAHHNPSQTRLGRSPGTPDRMDVDEDDEVDADGERDDDDEIGEADSSNNSGIKPTTKIEVLSPNSQF</sequence>
<feature type="compositionally biased region" description="Low complexity" evidence="1">
    <location>
        <begin position="333"/>
        <end position="364"/>
    </location>
</feature>
<feature type="compositionally biased region" description="Polar residues" evidence="1">
    <location>
        <begin position="179"/>
        <end position="189"/>
    </location>
</feature>
<feature type="compositionally biased region" description="Low complexity" evidence="1">
    <location>
        <begin position="563"/>
        <end position="577"/>
    </location>
</feature>
<feature type="region of interest" description="Disordered" evidence="1">
    <location>
        <begin position="456"/>
        <end position="640"/>
    </location>
</feature>
<gene>
    <name evidence="2" type="ORF">SISSUDRAFT_1063112</name>
</gene>